<evidence type="ECO:0000256" key="1">
    <source>
        <dbReference type="ARBA" id="ARBA00010541"/>
    </source>
</evidence>
<organism evidence="3">
    <name type="scientific">bioreactor metagenome</name>
    <dbReference type="NCBI Taxonomy" id="1076179"/>
    <lineage>
        <taxon>unclassified sequences</taxon>
        <taxon>metagenomes</taxon>
        <taxon>ecological metagenomes</taxon>
    </lineage>
</organism>
<dbReference type="AlphaFoldDB" id="A0A645A5C6"/>
<feature type="domain" description="PDZ" evidence="2">
    <location>
        <begin position="13"/>
        <end position="77"/>
    </location>
</feature>
<accession>A0A645A5C6</accession>
<protein>
    <recommendedName>
        <fullName evidence="2">PDZ domain-containing protein</fullName>
    </recommendedName>
</protein>
<evidence type="ECO:0000259" key="2">
    <source>
        <dbReference type="PROSITE" id="PS50106"/>
    </source>
</evidence>
<name>A0A645A5C6_9ZZZZ</name>
<dbReference type="InterPro" id="IPR001478">
    <property type="entry name" value="PDZ"/>
</dbReference>
<dbReference type="InterPro" id="IPR041489">
    <property type="entry name" value="PDZ_6"/>
</dbReference>
<dbReference type="SUPFAM" id="SSF50156">
    <property type="entry name" value="PDZ domain-like"/>
    <property type="match status" value="2"/>
</dbReference>
<comment type="similarity">
    <text evidence="1">Belongs to the peptidase S1C family.</text>
</comment>
<dbReference type="PANTHER" id="PTHR22939">
    <property type="entry name" value="SERINE PROTEASE FAMILY S1C HTRA-RELATED"/>
    <property type="match status" value="1"/>
</dbReference>
<dbReference type="Gene3D" id="2.30.42.10">
    <property type="match status" value="2"/>
</dbReference>
<dbReference type="PROSITE" id="PS50106">
    <property type="entry name" value="PDZ"/>
    <property type="match status" value="1"/>
</dbReference>
<dbReference type="InterPro" id="IPR036034">
    <property type="entry name" value="PDZ_sf"/>
</dbReference>
<evidence type="ECO:0000313" key="3">
    <source>
        <dbReference type="EMBL" id="MPM44974.1"/>
    </source>
</evidence>
<reference evidence="3" key="1">
    <citation type="submission" date="2019-08" db="EMBL/GenBank/DDBJ databases">
        <authorList>
            <person name="Kucharzyk K."/>
            <person name="Murdoch R.W."/>
            <person name="Higgins S."/>
            <person name="Loffler F."/>
        </authorList>
    </citation>
    <scope>NUCLEOTIDE SEQUENCE</scope>
</reference>
<gene>
    <name evidence="3" type="ORF">SDC9_91659</name>
</gene>
<dbReference type="EMBL" id="VSSQ01010692">
    <property type="protein sequence ID" value="MPM44974.1"/>
    <property type="molecule type" value="Genomic_DNA"/>
</dbReference>
<comment type="caution">
    <text evidence="3">The sequence shown here is derived from an EMBL/GenBank/DDBJ whole genome shotgun (WGS) entry which is preliminary data.</text>
</comment>
<dbReference type="SMART" id="SM00228">
    <property type="entry name" value="PDZ"/>
    <property type="match status" value="2"/>
</dbReference>
<dbReference type="GO" id="GO:0008236">
    <property type="term" value="F:serine-type peptidase activity"/>
    <property type="evidence" value="ECO:0007669"/>
    <property type="project" value="UniProtKB-KW"/>
</dbReference>
<sequence>MLADPAAMLPFAQMANRPDDIGFLGVEYQNLNPELAQSEKVAEFTRNGREGLLITYVYPDSPAAQLGLKPGDVLLKVFPDGGAPVVLEGREFANPADRQFPWERLSDIPEMYFEEIPEPWPGVKDPLNQLLTNIGVGNTVSLLVVRDHKPTRLEFRIAAAPDYFEIAPEYQSKALGITVSDITFEVRRYFRMTKTDDGVIVSGVTAGSAASTAGVRPFEIITAVDDQGIRSVSDFEKALQGKNEVRLTVRRLAASRVVTIKLPSGPRR</sequence>
<dbReference type="PANTHER" id="PTHR22939:SF129">
    <property type="entry name" value="SERINE PROTEASE HTRA2, MITOCHONDRIAL"/>
    <property type="match status" value="1"/>
</dbReference>
<dbReference type="Pfam" id="PF17820">
    <property type="entry name" value="PDZ_6"/>
    <property type="match status" value="2"/>
</dbReference>
<proteinExistence type="inferred from homology"/>